<feature type="domain" description="Orotate phosphoribosyltransferase-like" evidence="2">
    <location>
        <begin position="32"/>
        <end position="218"/>
    </location>
</feature>
<dbReference type="InterPro" id="IPR022537">
    <property type="entry name" value="TRSP_dom"/>
</dbReference>
<accession>A0AAE3XCG3</accession>
<dbReference type="Proteomes" id="UP001185331">
    <property type="component" value="Unassembled WGS sequence"/>
</dbReference>
<dbReference type="CDD" id="cd06223">
    <property type="entry name" value="PRTases_typeI"/>
    <property type="match status" value="1"/>
</dbReference>
<dbReference type="AlphaFoldDB" id="A0AAE3XCG3"/>
<comment type="caution">
    <text evidence="3">The sequence shown here is derived from an EMBL/GenBank/DDBJ whole genome shotgun (WGS) entry which is preliminary data.</text>
</comment>
<protein>
    <recommendedName>
        <fullName evidence="5">Phosphoribosyltransferase</fullName>
    </recommendedName>
</protein>
<organism evidence="3 4">
    <name type="scientific">Deinococcus soli</name>
    <name type="common">ex Cha et al. 2016</name>
    <dbReference type="NCBI Taxonomy" id="1309411"/>
    <lineage>
        <taxon>Bacteria</taxon>
        <taxon>Thermotogati</taxon>
        <taxon>Deinococcota</taxon>
        <taxon>Deinococci</taxon>
        <taxon>Deinococcales</taxon>
        <taxon>Deinococcaceae</taxon>
        <taxon>Deinococcus</taxon>
    </lineage>
</organism>
<evidence type="ECO:0008006" key="5">
    <source>
        <dbReference type="Google" id="ProtNLM"/>
    </source>
</evidence>
<dbReference type="SUPFAM" id="SSF53271">
    <property type="entry name" value="PRTase-like"/>
    <property type="match status" value="1"/>
</dbReference>
<dbReference type="InterPro" id="IPR041688">
    <property type="entry name" value="PRTase_2"/>
</dbReference>
<proteinExistence type="predicted"/>
<dbReference type="Pfam" id="PF15609">
    <property type="entry name" value="PRTase_2"/>
    <property type="match status" value="1"/>
</dbReference>
<dbReference type="InterPro" id="IPR011214">
    <property type="entry name" value="UCP020967"/>
</dbReference>
<sequence>MTLTARRPLTYTLPSGELQVAVTGGRRHAHDLFEVGVRQNPRRGFLFVSRVLGKHLAVSPAVAFQSHADLAEQLGPLDHDTLFIGLSETATALGRGVFEAHQAQHPHARGALFITTTRYRQPGTDALTFEEAHSHATTQWLHVPSSPVKRQAFLTARHVVIIDDEQSTGNTTRALLRALKERLPHLSGASVVSLTDFSPSDSWAAAPVPVRRVSLLEGVTQFTPDPTWQPVLPDVRGGAQPVTLRSGERLGVWAGEGLPTLDAAPLTVTPGQKIRVLGTGEFMYAPLHLAGLLAAAGADVTYHASTRSPVVTFGPVRSALTFPDNYGEGIPNYLYNFIHDPQETVLVCSETPAPDLCALTGGLAVTL</sequence>
<evidence type="ECO:0000313" key="4">
    <source>
        <dbReference type="Proteomes" id="UP001185331"/>
    </source>
</evidence>
<dbReference type="RefSeq" id="WP_309854794.1">
    <property type="nucleotide sequence ID" value="NZ_JAVDQJ010000005.1"/>
</dbReference>
<evidence type="ECO:0000259" key="1">
    <source>
        <dbReference type="Pfam" id="PF12500"/>
    </source>
</evidence>
<evidence type="ECO:0000313" key="3">
    <source>
        <dbReference type="EMBL" id="MDR6218369.1"/>
    </source>
</evidence>
<name>A0AAE3XCG3_9DEIO</name>
<dbReference type="EMBL" id="JAVDQK010000004">
    <property type="protein sequence ID" value="MDR6218369.1"/>
    <property type="molecule type" value="Genomic_DNA"/>
</dbReference>
<dbReference type="PIRSF" id="PIRSF020967">
    <property type="entry name" value="UCP020967"/>
    <property type="match status" value="1"/>
</dbReference>
<gene>
    <name evidence="3" type="ORF">J2Y00_001932</name>
</gene>
<dbReference type="InterPro" id="IPR000836">
    <property type="entry name" value="PRTase_dom"/>
</dbReference>
<dbReference type="Gene3D" id="3.40.50.2020">
    <property type="match status" value="1"/>
</dbReference>
<evidence type="ECO:0000259" key="2">
    <source>
        <dbReference type="Pfam" id="PF15609"/>
    </source>
</evidence>
<dbReference type="InterPro" id="IPR029057">
    <property type="entry name" value="PRTase-like"/>
</dbReference>
<feature type="domain" description="TRSP" evidence="1">
    <location>
        <begin position="270"/>
        <end position="353"/>
    </location>
</feature>
<reference evidence="3" key="1">
    <citation type="submission" date="2023-07" db="EMBL/GenBank/DDBJ databases">
        <title>Sorghum-associated microbial communities from plants grown in Nebraska, USA.</title>
        <authorList>
            <person name="Schachtman D."/>
        </authorList>
    </citation>
    <scope>NUCLEOTIDE SEQUENCE</scope>
    <source>
        <strain evidence="3">BE330</strain>
    </source>
</reference>
<dbReference type="Pfam" id="PF12500">
    <property type="entry name" value="TRSP"/>
    <property type="match status" value="1"/>
</dbReference>